<feature type="transmembrane region" description="Helical" evidence="1">
    <location>
        <begin position="44"/>
        <end position="64"/>
    </location>
</feature>
<keyword evidence="1" id="KW-0812">Transmembrane</keyword>
<reference evidence="2 3" key="1">
    <citation type="submission" date="2023-01" db="EMBL/GenBank/DDBJ databases">
        <authorList>
            <person name="Whitehead M."/>
        </authorList>
    </citation>
    <scope>NUCLEOTIDE SEQUENCE [LARGE SCALE GENOMIC DNA]</scope>
</reference>
<name>A0AAV0VJY1_9HEMI</name>
<evidence type="ECO:0000313" key="2">
    <source>
        <dbReference type="EMBL" id="CAI6343984.1"/>
    </source>
</evidence>
<keyword evidence="1" id="KW-1133">Transmembrane helix</keyword>
<keyword evidence="3" id="KW-1185">Reference proteome</keyword>
<proteinExistence type="predicted"/>
<evidence type="ECO:0000313" key="3">
    <source>
        <dbReference type="Proteomes" id="UP001160148"/>
    </source>
</evidence>
<keyword evidence="1" id="KW-0472">Membrane</keyword>
<accession>A0AAV0VJY1</accession>
<protein>
    <submittedName>
        <fullName evidence="2">Uncharacterized protein</fullName>
    </submittedName>
</protein>
<sequence length="71" mass="8240">MVMKLAAGHSVSNMFSSYIPPPFSYTGVFFLHVDKEMMARFSQFVNSIELVYIVLGKLVFLVYLRINRLFK</sequence>
<dbReference type="EMBL" id="CARXXK010000001">
    <property type="protein sequence ID" value="CAI6343984.1"/>
    <property type="molecule type" value="Genomic_DNA"/>
</dbReference>
<gene>
    <name evidence="2" type="ORF">MEUPH1_LOCUS1173</name>
</gene>
<dbReference type="AlphaFoldDB" id="A0AAV0VJY1"/>
<comment type="caution">
    <text evidence="2">The sequence shown here is derived from an EMBL/GenBank/DDBJ whole genome shotgun (WGS) entry which is preliminary data.</text>
</comment>
<organism evidence="2 3">
    <name type="scientific">Macrosiphum euphorbiae</name>
    <name type="common">potato aphid</name>
    <dbReference type="NCBI Taxonomy" id="13131"/>
    <lineage>
        <taxon>Eukaryota</taxon>
        <taxon>Metazoa</taxon>
        <taxon>Ecdysozoa</taxon>
        <taxon>Arthropoda</taxon>
        <taxon>Hexapoda</taxon>
        <taxon>Insecta</taxon>
        <taxon>Pterygota</taxon>
        <taxon>Neoptera</taxon>
        <taxon>Paraneoptera</taxon>
        <taxon>Hemiptera</taxon>
        <taxon>Sternorrhyncha</taxon>
        <taxon>Aphidomorpha</taxon>
        <taxon>Aphidoidea</taxon>
        <taxon>Aphididae</taxon>
        <taxon>Macrosiphini</taxon>
        <taxon>Macrosiphum</taxon>
    </lineage>
</organism>
<dbReference type="Proteomes" id="UP001160148">
    <property type="component" value="Unassembled WGS sequence"/>
</dbReference>
<evidence type="ECO:0000256" key="1">
    <source>
        <dbReference type="SAM" id="Phobius"/>
    </source>
</evidence>